<dbReference type="Proteomes" id="UP000321393">
    <property type="component" value="Unassembled WGS sequence"/>
</dbReference>
<gene>
    <name evidence="2" type="ORF">E6C27_scaffold24G002770</name>
</gene>
<feature type="compositionally biased region" description="Polar residues" evidence="1">
    <location>
        <begin position="1"/>
        <end position="14"/>
    </location>
</feature>
<proteinExistence type="predicted"/>
<evidence type="ECO:0000313" key="3">
    <source>
        <dbReference type="Proteomes" id="UP000321393"/>
    </source>
</evidence>
<organism evidence="2 3">
    <name type="scientific">Cucumis melo var. makuwa</name>
    <name type="common">Oriental melon</name>
    <dbReference type="NCBI Taxonomy" id="1194695"/>
    <lineage>
        <taxon>Eukaryota</taxon>
        <taxon>Viridiplantae</taxon>
        <taxon>Streptophyta</taxon>
        <taxon>Embryophyta</taxon>
        <taxon>Tracheophyta</taxon>
        <taxon>Spermatophyta</taxon>
        <taxon>Magnoliopsida</taxon>
        <taxon>eudicotyledons</taxon>
        <taxon>Gunneridae</taxon>
        <taxon>Pentapetalae</taxon>
        <taxon>rosids</taxon>
        <taxon>fabids</taxon>
        <taxon>Cucurbitales</taxon>
        <taxon>Cucurbitaceae</taxon>
        <taxon>Benincaseae</taxon>
        <taxon>Cucumis</taxon>
    </lineage>
</organism>
<comment type="caution">
    <text evidence="2">The sequence shown here is derived from an EMBL/GenBank/DDBJ whole genome shotgun (WGS) entry which is preliminary data.</text>
</comment>
<evidence type="ECO:0000256" key="1">
    <source>
        <dbReference type="SAM" id="MobiDB-lite"/>
    </source>
</evidence>
<feature type="region of interest" description="Disordered" evidence="1">
    <location>
        <begin position="143"/>
        <end position="177"/>
    </location>
</feature>
<reference evidence="2 3" key="1">
    <citation type="submission" date="2019-08" db="EMBL/GenBank/DDBJ databases">
        <title>Draft genome sequences of two oriental melons (Cucumis melo L. var makuwa).</title>
        <authorList>
            <person name="Kwon S.-Y."/>
        </authorList>
    </citation>
    <scope>NUCLEOTIDE SEQUENCE [LARGE SCALE GENOMIC DNA]</scope>
    <source>
        <strain evidence="3">cv. SW 3</strain>
        <tissue evidence="2">Leaf</tissue>
    </source>
</reference>
<accession>A0A5A7UHP7</accession>
<name>A0A5A7UHP7_CUCMM</name>
<sequence length="177" mass="19207">MVNTRRGNYQATSSEDVHEVPASKSTMHVVHASESSYRLENDEFVAESAAKGIEIAPSVFETHISKMDSNEQDNVLLARLLKKDFVSNVASAKSADPVILAHSQESSSSKEVFIPTPGFHHVASEELGPSRHSPLVRSLVSNDVTAPHPHSTPAPVPVDTFTETEGRIDVSNDETHV</sequence>
<evidence type="ECO:0000313" key="2">
    <source>
        <dbReference type="EMBL" id="KAA0054498.1"/>
    </source>
</evidence>
<dbReference type="EMBL" id="SSTE01008830">
    <property type="protein sequence ID" value="KAA0054498.1"/>
    <property type="molecule type" value="Genomic_DNA"/>
</dbReference>
<feature type="region of interest" description="Disordered" evidence="1">
    <location>
        <begin position="1"/>
        <end position="28"/>
    </location>
</feature>
<feature type="compositionally biased region" description="Basic and acidic residues" evidence="1">
    <location>
        <begin position="164"/>
        <end position="177"/>
    </location>
</feature>
<dbReference type="AlphaFoldDB" id="A0A5A7UHP7"/>
<protein>
    <submittedName>
        <fullName evidence="2">Envelope-like protein</fullName>
    </submittedName>
</protein>